<dbReference type="InterPro" id="IPR050425">
    <property type="entry name" value="NAD(P)_dehydrat-like"/>
</dbReference>
<evidence type="ECO:0000259" key="3">
    <source>
        <dbReference type="Pfam" id="PF01370"/>
    </source>
</evidence>
<evidence type="ECO:0000256" key="2">
    <source>
        <dbReference type="ARBA" id="ARBA00023002"/>
    </source>
</evidence>
<dbReference type="PANTHER" id="PTHR10366:SF295">
    <property type="entry name" value="NAD(P)-BINDING ROSSMANN-FOLD SUPERFAMILY PROTEIN"/>
    <property type="match status" value="1"/>
</dbReference>
<name>A0A8K0GW30_9ROSA</name>
<evidence type="ECO:0000313" key="4">
    <source>
        <dbReference type="EMBL" id="KAF3440649.1"/>
    </source>
</evidence>
<evidence type="ECO:0000256" key="1">
    <source>
        <dbReference type="ARBA" id="ARBA00022857"/>
    </source>
</evidence>
<keyword evidence="2" id="KW-0560">Oxidoreductase</keyword>
<protein>
    <recommendedName>
        <fullName evidence="3">NAD-dependent epimerase/dehydratase domain-containing protein</fullName>
    </recommendedName>
</protein>
<keyword evidence="5" id="KW-1185">Reference proteome</keyword>
<reference evidence="4" key="1">
    <citation type="submission" date="2020-03" db="EMBL/GenBank/DDBJ databases">
        <title>A high-quality chromosome-level genome assembly of a woody plant with both climbing and erect habits, Rhamnella rubrinervis.</title>
        <authorList>
            <person name="Lu Z."/>
            <person name="Yang Y."/>
            <person name="Zhu X."/>
            <person name="Sun Y."/>
        </authorList>
    </citation>
    <scope>NUCLEOTIDE SEQUENCE</scope>
    <source>
        <strain evidence="4">BYM</strain>
        <tissue evidence="4">Leaf</tissue>
    </source>
</reference>
<evidence type="ECO:0000313" key="5">
    <source>
        <dbReference type="Proteomes" id="UP000796880"/>
    </source>
</evidence>
<dbReference type="InterPro" id="IPR036291">
    <property type="entry name" value="NAD(P)-bd_dom_sf"/>
</dbReference>
<dbReference type="OrthoDB" id="2735536at2759"/>
<dbReference type="CDD" id="cd08958">
    <property type="entry name" value="FR_SDR_e"/>
    <property type="match status" value="1"/>
</dbReference>
<dbReference type="GO" id="GO:0016616">
    <property type="term" value="F:oxidoreductase activity, acting on the CH-OH group of donors, NAD or NADP as acceptor"/>
    <property type="evidence" value="ECO:0007669"/>
    <property type="project" value="TreeGrafter"/>
</dbReference>
<dbReference type="EMBL" id="VOIH02000008">
    <property type="protein sequence ID" value="KAF3440649.1"/>
    <property type="molecule type" value="Genomic_DNA"/>
</dbReference>
<dbReference type="FunFam" id="3.40.50.720:FF:000219">
    <property type="entry name" value="Cinnamoyl-CoA reductase 1"/>
    <property type="match status" value="1"/>
</dbReference>
<dbReference type="PANTHER" id="PTHR10366">
    <property type="entry name" value="NAD DEPENDENT EPIMERASE/DEHYDRATASE"/>
    <property type="match status" value="1"/>
</dbReference>
<accession>A0A8K0GW30</accession>
<dbReference type="Proteomes" id="UP000796880">
    <property type="component" value="Unassembled WGS sequence"/>
</dbReference>
<dbReference type="Pfam" id="PF01370">
    <property type="entry name" value="Epimerase"/>
    <property type="match status" value="1"/>
</dbReference>
<comment type="caution">
    <text evidence="4">The sequence shown here is derived from an EMBL/GenBank/DDBJ whole genome shotgun (WGS) entry which is preliminary data.</text>
</comment>
<sequence>MAIHKRKETVCVTGANGFIGSWLVKTLLEEGYPTIHACIFPGSDASHLFSLTGASSDRLKLFPADLLDAGAISAAINGCSGVFHVASPCSLEDPQDPQAELITPAVQGTLNVLQAALASNPPLRRVVLTSSISAMVPNPSWPPHKSMDESSWTDLDYCKSRQKWYPVSKTLAEKAAWEFSKTHGIDVVAINPATCLGPLMQPNLNASCAVLLNLLQGSQDTQEYHWLGAVHVRDVAKAQVLLFQTPAASGRYLCTNGIYQFRDFADKVSKLFPQFPVHRFTSETQPGLKECEDAAKRLIDLGLAFTPIENALQDTVDSLKAKGFLKQEMPQS</sequence>
<dbReference type="SUPFAM" id="SSF51735">
    <property type="entry name" value="NAD(P)-binding Rossmann-fold domains"/>
    <property type="match status" value="1"/>
</dbReference>
<gene>
    <name evidence="4" type="ORF">FNV43_RR18933</name>
</gene>
<proteinExistence type="predicted"/>
<feature type="domain" description="NAD-dependent epimerase/dehydratase" evidence="3">
    <location>
        <begin position="10"/>
        <end position="249"/>
    </location>
</feature>
<dbReference type="InterPro" id="IPR001509">
    <property type="entry name" value="Epimerase_deHydtase"/>
</dbReference>
<keyword evidence="1" id="KW-0521">NADP</keyword>
<dbReference type="Gene3D" id="3.40.50.720">
    <property type="entry name" value="NAD(P)-binding Rossmann-like Domain"/>
    <property type="match status" value="1"/>
</dbReference>
<dbReference type="AlphaFoldDB" id="A0A8K0GW30"/>
<organism evidence="4 5">
    <name type="scientific">Rhamnella rubrinervis</name>
    <dbReference type="NCBI Taxonomy" id="2594499"/>
    <lineage>
        <taxon>Eukaryota</taxon>
        <taxon>Viridiplantae</taxon>
        <taxon>Streptophyta</taxon>
        <taxon>Embryophyta</taxon>
        <taxon>Tracheophyta</taxon>
        <taxon>Spermatophyta</taxon>
        <taxon>Magnoliopsida</taxon>
        <taxon>eudicotyledons</taxon>
        <taxon>Gunneridae</taxon>
        <taxon>Pentapetalae</taxon>
        <taxon>rosids</taxon>
        <taxon>fabids</taxon>
        <taxon>Rosales</taxon>
        <taxon>Rhamnaceae</taxon>
        <taxon>rhamnoid group</taxon>
        <taxon>Rhamneae</taxon>
        <taxon>Rhamnella</taxon>
    </lineage>
</organism>